<dbReference type="RefSeq" id="WP_202856464.1">
    <property type="nucleotide sequence ID" value="NZ_JAEUGD010000042.1"/>
</dbReference>
<evidence type="ECO:0000256" key="3">
    <source>
        <dbReference type="ARBA" id="ARBA00022989"/>
    </source>
</evidence>
<dbReference type="Pfam" id="PF07291">
    <property type="entry name" value="MauE"/>
    <property type="match status" value="1"/>
</dbReference>
<feature type="transmembrane region" description="Helical" evidence="5">
    <location>
        <begin position="12"/>
        <end position="30"/>
    </location>
</feature>
<dbReference type="GO" id="GO:0030416">
    <property type="term" value="P:methylamine metabolic process"/>
    <property type="evidence" value="ECO:0007669"/>
    <property type="project" value="InterPro"/>
</dbReference>
<feature type="transmembrane region" description="Helical" evidence="5">
    <location>
        <begin position="85"/>
        <end position="106"/>
    </location>
</feature>
<feature type="domain" description="Methylamine utilisation protein MauE" evidence="6">
    <location>
        <begin position="8"/>
        <end position="142"/>
    </location>
</feature>
<feature type="transmembrane region" description="Helical" evidence="5">
    <location>
        <begin position="155"/>
        <end position="175"/>
    </location>
</feature>
<evidence type="ECO:0000259" key="6">
    <source>
        <dbReference type="Pfam" id="PF07291"/>
    </source>
</evidence>
<feature type="transmembrane region" description="Helical" evidence="5">
    <location>
        <begin position="126"/>
        <end position="143"/>
    </location>
</feature>
<evidence type="ECO:0000313" key="8">
    <source>
        <dbReference type="Proteomes" id="UP000614216"/>
    </source>
</evidence>
<gene>
    <name evidence="7" type="ORF">JMN32_11460</name>
</gene>
<evidence type="ECO:0000256" key="2">
    <source>
        <dbReference type="ARBA" id="ARBA00022692"/>
    </source>
</evidence>
<evidence type="ECO:0000256" key="4">
    <source>
        <dbReference type="ARBA" id="ARBA00023136"/>
    </source>
</evidence>
<dbReference type="InterPro" id="IPR009908">
    <property type="entry name" value="Methylamine_util_MauE"/>
</dbReference>
<reference evidence="7" key="1">
    <citation type="submission" date="2021-01" db="EMBL/GenBank/DDBJ databases">
        <title>Fulvivirga kasyanovii gen. nov., sp nov., a novel member of the phylum Bacteroidetes isolated from seawater in a mussel farm.</title>
        <authorList>
            <person name="Zhao L.-H."/>
            <person name="Wang Z.-J."/>
        </authorList>
    </citation>
    <scope>NUCLEOTIDE SEQUENCE</scope>
    <source>
        <strain evidence="7">29W222</strain>
    </source>
</reference>
<comment type="caution">
    <text evidence="7">The sequence shown here is derived from an EMBL/GenBank/DDBJ whole genome shotgun (WGS) entry which is preliminary data.</text>
</comment>
<evidence type="ECO:0000256" key="1">
    <source>
        <dbReference type="ARBA" id="ARBA00004141"/>
    </source>
</evidence>
<dbReference type="EMBL" id="JAEUGD010000042">
    <property type="protein sequence ID" value="MBL6446930.1"/>
    <property type="molecule type" value="Genomic_DNA"/>
</dbReference>
<name>A0A937KEB0_9BACT</name>
<dbReference type="NCBIfam" id="NF045576">
    <property type="entry name" value="BT_3928_fam"/>
    <property type="match status" value="1"/>
</dbReference>
<organism evidence="7 8">
    <name type="scientific">Fulvivirga marina</name>
    <dbReference type="NCBI Taxonomy" id="2494733"/>
    <lineage>
        <taxon>Bacteria</taxon>
        <taxon>Pseudomonadati</taxon>
        <taxon>Bacteroidota</taxon>
        <taxon>Cytophagia</taxon>
        <taxon>Cytophagales</taxon>
        <taxon>Fulvivirgaceae</taxon>
        <taxon>Fulvivirga</taxon>
    </lineage>
</organism>
<accession>A0A937KEB0</accession>
<evidence type="ECO:0000256" key="5">
    <source>
        <dbReference type="SAM" id="Phobius"/>
    </source>
</evidence>
<dbReference type="GO" id="GO:0016020">
    <property type="term" value="C:membrane"/>
    <property type="evidence" value="ECO:0007669"/>
    <property type="project" value="UniProtKB-SubCell"/>
</dbReference>
<comment type="subcellular location">
    <subcellularLocation>
        <location evidence="1">Membrane</location>
        <topology evidence="1">Multi-pass membrane protein</topology>
    </subcellularLocation>
</comment>
<feature type="transmembrane region" description="Helical" evidence="5">
    <location>
        <begin position="50"/>
        <end position="78"/>
    </location>
</feature>
<dbReference type="AlphaFoldDB" id="A0A937KEB0"/>
<protein>
    <submittedName>
        <fullName evidence="7">DoxX family membrane protein</fullName>
    </submittedName>
</protein>
<keyword evidence="2 5" id="KW-0812">Transmembrane</keyword>
<keyword evidence="4 5" id="KW-0472">Membrane</keyword>
<keyword evidence="8" id="KW-1185">Reference proteome</keyword>
<proteinExistence type="predicted"/>
<evidence type="ECO:0000313" key="7">
    <source>
        <dbReference type="EMBL" id="MBL6446930.1"/>
    </source>
</evidence>
<keyword evidence="3 5" id="KW-1133">Transmembrane helix</keyword>
<sequence>MIKKGIDIFSRVFVGGLFIFSGLIKLNDPIGTKIKLEEYFDVFSADFGSFFELFIPIALPLGLVLIVLEVVLGIAVLINYKMKTATWVLLSLMVFFTFLTFYSAYFNKVTDCGCFGDAIPLTPWESFYKDIILMVFVLHLFWYRKRFEPMLRSRPGHFIIGAVTVISFGLGIYAIQHLPYIDFRPYKIGASIPENMIAEETPKLQYTFKGSDGELIESDKFLMPDDGYEYISSMVANPKKSTPKITDYQVLGIDGEDFTQESFEGAKLILVFYDTQKANKEHIKDIAALVNGLDAAIKPIVLTSASESDFEALRHEYQLAVPYYQTDATVLKAMIRSNPGVMLFKHGVVLGKWHYNDVPLAEAINELAL</sequence>
<dbReference type="Proteomes" id="UP000614216">
    <property type="component" value="Unassembled WGS sequence"/>
</dbReference>